<protein>
    <submittedName>
        <fullName evidence="2">Glutamate synthase</fullName>
    </submittedName>
</protein>
<dbReference type="EMBL" id="NPEU01000523">
    <property type="protein sequence ID" value="RAI31199.1"/>
    <property type="molecule type" value="Genomic_DNA"/>
</dbReference>
<reference evidence="2 3" key="1">
    <citation type="submission" date="2017-07" db="EMBL/GenBank/DDBJ databases">
        <title>Draft Genome Sequences of Select Purple Nonsulfur Bacteria.</title>
        <authorList>
            <person name="Lasarre B."/>
            <person name="Mckinlay J.B."/>
        </authorList>
    </citation>
    <scope>NUCLEOTIDE SEQUENCE [LARGE SCALE GENOMIC DNA]</scope>
    <source>
        <strain evidence="2 3">DSM 11907</strain>
    </source>
</reference>
<gene>
    <name evidence="2" type="ORF">CH338_26245</name>
</gene>
<evidence type="ECO:0000259" key="1">
    <source>
        <dbReference type="Pfam" id="PF11845"/>
    </source>
</evidence>
<evidence type="ECO:0000313" key="3">
    <source>
        <dbReference type="Proteomes" id="UP000248863"/>
    </source>
</evidence>
<comment type="caution">
    <text evidence="2">The sequence shown here is derived from an EMBL/GenBank/DDBJ whole genome shotgun (WGS) entry which is preliminary data.</text>
</comment>
<organism evidence="2 3">
    <name type="scientific">Rhodoplanes elegans</name>
    <dbReference type="NCBI Taxonomy" id="29408"/>
    <lineage>
        <taxon>Bacteria</taxon>
        <taxon>Pseudomonadati</taxon>
        <taxon>Pseudomonadota</taxon>
        <taxon>Alphaproteobacteria</taxon>
        <taxon>Hyphomicrobiales</taxon>
        <taxon>Nitrobacteraceae</taxon>
        <taxon>Rhodoplanes</taxon>
    </lineage>
</organism>
<dbReference type="RefSeq" id="WP_111359981.1">
    <property type="nucleotide sequence ID" value="NZ_NHSK01000233.1"/>
</dbReference>
<dbReference type="InterPro" id="IPR021796">
    <property type="entry name" value="Tll0287-like_dom"/>
</dbReference>
<name>A0A327JXI7_9BRAD</name>
<evidence type="ECO:0000313" key="2">
    <source>
        <dbReference type="EMBL" id="RAI31199.1"/>
    </source>
</evidence>
<keyword evidence="3" id="KW-1185">Reference proteome</keyword>
<dbReference type="Pfam" id="PF11845">
    <property type="entry name" value="Tll0287-like"/>
    <property type="match status" value="1"/>
</dbReference>
<accession>A0A327JXI7</accession>
<dbReference type="Proteomes" id="UP000248863">
    <property type="component" value="Unassembled WGS sequence"/>
</dbReference>
<proteinExistence type="predicted"/>
<sequence length="194" mass="20311">MSLRIIVVGAAVVGAAALWLGAERDRAAREARLAAQAATVAADYGATLLGAVKSAIETSGLVGAIGFCKEQAPAIAAEHSQRTGWRIARTSLKPRNPAAAPDEFERTTMDMFATKIAEGQPVAAQTRSAVVDTADGPMFRFMKAIPTGEPCLGCHGSELKPDVVAALKRLYPDDTATGFKAGDMRGAFTLARRP</sequence>
<dbReference type="AlphaFoldDB" id="A0A327JXI7"/>
<feature type="domain" description="Tll0287-like" evidence="1">
    <location>
        <begin position="25"/>
        <end position="189"/>
    </location>
</feature>
<dbReference type="OrthoDB" id="9797588at2"/>